<dbReference type="AlphaFoldDB" id="A0A6N2ZW74"/>
<protein>
    <recommendedName>
        <fullName evidence="1">Immunity MXAN-0049 protein domain-containing protein</fullName>
    </recommendedName>
</protein>
<reference evidence="2" key="1">
    <citation type="submission" date="2019-11" db="EMBL/GenBank/DDBJ databases">
        <authorList>
            <person name="Feng L."/>
        </authorList>
    </citation>
    <scope>NUCLEOTIDE SEQUENCE</scope>
    <source>
        <strain evidence="2">IbartlettiiLFYP30</strain>
    </source>
</reference>
<name>A0A6N2ZW74_9FIRM</name>
<evidence type="ECO:0000313" key="2">
    <source>
        <dbReference type="EMBL" id="VYT83784.1"/>
    </source>
</evidence>
<dbReference type="Pfam" id="PF07791">
    <property type="entry name" value="Imm11"/>
    <property type="match status" value="1"/>
</dbReference>
<proteinExistence type="predicted"/>
<accession>A0A6N2ZW74</accession>
<evidence type="ECO:0000259" key="1">
    <source>
        <dbReference type="Pfam" id="PF07791"/>
    </source>
</evidence>
<dbReference type="EMBL" id="CACRUE010000013">
    <property type="protein sequence ID" value="VYT83784.1"/>
    <property type="molecule type" value="Genomic_DNA"/>
</dbReference>
<dbReference type="RefSeq" id="WP_024037039.1">
    <property type="nucleotide sequence ID" value="NZ_CACRUE010000013.1"/>
</dbReference>
<gene>
    <name evidence="2" type="ORF">IBLFYP30_01104</name>
</gene>
<dbReference type="InterPro" id="IPR012433">
    <property type="entry name" value="Imm11"/>
</dbReference>
<feature type="domain" description="Immunity MXAN-0049 protein" evidence="1">
    <location>
        <begin position="40"/>
        <end position="207"/>
    </location>
</feature>
<organism evidence="2">
    <name type="scientific">Intestinibacter bartlettii</name>
    <dbReference type="NCBI Taxonomy" id="261299"/>
    <lineage>
        <taxon>Bacteria</taxon>
        <taxon>Bacillati</taxon>
        <taxon>Bacillota</taxon>
        <taxon>Clostridia</taxon>
        <taxon>Peptostreptococcales</taxon>
        <taxon>Peptostreptococcaceae</taxon>
        <taxon>Intestinibacter</taxon>
    </lineage>
</organism>
<sequence>MKYYQLVYDHDGDDKKNNIYIMALFPNIQEDIDRYDIDIENEFITNWDINNEFGYDPKDGYMYSDCLANVYSWMIVSEKSKNIFDKYIHSNNLQLLPIKIKNIVSEQKTNYFVLHVMDVIDALDLEHSDYREIQLAELNELNEDENEDEYENETYLMIAKCALKKDIIKGHHIFKVKKNNIKIFVSEEIKNEIEKNNLVGFCFWEVMTY</sequence>